<keyword evidence="3 4" id="KW-0732">Signal</keyword>
<dbReference type="PANTHER" id="PTHR30632:SF17">
    <property type="entry name" value="MOLYBDATE-BINDING PROTEIN MODA"/>
    <property type="match status" value="1"/>
</dbReference>
<proteinExistence type="inferred from homology"/>
<dbReference type="Proteomes" id="UP001197214">
    <property type="component" value="Unassembled WGS sequence"/>
</dbReference>
<feature type="signal peptide" evidence="4">
    <location>
        <begin position="1"/>
        <end position="22"/>
    </location>
</feature>
<reference evidence="5 6" key="1">
    <citation type="submission" date="2021-07" db="EMBL/GenBank/DDBJ databases">
        <title>Stakelama flava sp. nov., a novel endophytic bacterium isolated from branch of Kandelia candel.</title>
        <authorList>
            <person name="Tuo L."/>
        </authorList>
    </citation>
    <scope>NUCLEOTIDE SEQUENCE [LARGE SCALE GENOMIC DNA]</scope>
    <source>
        <strain evidence="5 6">CBK3Z-3</strain>
    </source>
</reference>
<comment type="caution">
    <text evidence="5">The sequence shown here is derived from an EMBL/GenBank/DDBJ whole genome shotgun (WGS) entry which is preliminary data.</text>
</comment>
<dbReference type="NCBIfam" id="NF007958">
    <property type="entry name" value="PRK10677.1"/>
    <property type="match status" value="1"/>
</dbReference>
<gene>
    <name evidence="5" type="primary">modA</name>
    <name evidence="5" type="ORF">KY084_05550</name>
</gene>
<feature type="chain" id="PRO_5045994249" evidence="4">
    <location>
        <begin position="23"/>
        <end position="254"/>
    </location>
</feature>
<accession>A0ABS6XJK7</accession>
<keyword evidence="2" id="KW-0479">Metal-binding</keyword>
<evidence type="ECO:0000313" key="5">
    <source>
        <dbReference type="EMBL" id="MBW4330336.1"/>
    </source>
</evidence>
<protein>
    <submittedName>
        <fullName evidence="5">Molybdate ABC transporter substrate-binding protein</fullName>
    </submittedName>
</protein>
<evidence type="ECO:0000256" key="2">
    <source>
        <dbReference type="ARBA" id="ARBA00022723"/>
    </source>
</evidence>
<evidence type="ECO:0000256" key="3">
    <source>
        <dbReference type="ARBA" id="ARBA00022729"/>
    </source>
</evidence>
<keyword evidence="6" id="KW-1185">Reference proteome</keyword>
<dbReference type="PIRSF" id="PIRSF004846">
    <property type="entry name" value="ModA"/>
    <property type="match status" value="1"/>
</dbReference>
<name>A0ABS6XJK7_9SPHN</name>
<sequence>MRKFLAACLAMLACVMTGPAAAQTKGPLVLAAASLQESMNAAADAWAKLGHPRPVLSFAGSSALARQAATGAPADLFVSADEAWMDYLEQRGKLMPGTRKTFLGNALVLIVPTATRGHVTLKKGVNLAGLIGTRRIAMAAYDSVPAGKYGKAALQSLGIWDSVQPKVAQGENVRAALALVERGAAPFGIVYATDAAASDKVRVAGVFPESSHKPIQYPVARLKSSTNPQAEAFRRFLVSGRAAPIFRKFGFTTR</sequence>
<dbReference type="InterPro" id="IPR050682">
    <property type="entry name" value="ModA/WtpA"/>
</dbReference>
<dbReference type="Pfam" id="PF13531">
    <property type="entry name" value="SBP_bac_11"/>
    <property type="match status" value="1"/>
</dbReference>
<comment type="similarity">
    <text evidence="1">Belongs to the bacterial solute-binding protein ModA family.</text>
</comment>
<evidence type="ECO:0000256" key="1">
    <source>
        <dbReference type="ARBA" id="ARBA00009175"/>
    </source>
</evidence>
<dbReference type="PANTHER" id="PTHR30632">
    <property type="entry name" value="MOLYBDATE-BINDING PERIPLASMIC PROTEIN"/>
    <property type="match status" value="1"/>
</dbReference>
<dbReference type="RefSeq" id="WP_219237457.1">
    <property type="nucleotide sequence ID" value="NZ_JAHWZX010000004.1"/>
</dbReference>
<evidence type="ECO:0000313" key="6">
    <source>
        <dbReference type="Proteomes" id="UP001197214"/>
    </source>
</evidence>
<dbReference type="EMBL" id="JAHWZX010000004">
    <property type="protein sequence ID" value="MBW4330336.1"/>
    <property type="molecule type" value="Genomic_DNA"/>
</dbReference>
<organism evidence="5 6">
    <name type="scientific">Stakelama flava</name>
    <dbReference type="NCBI Taxonomy" id="2860338"/>
    <lineage>
        <taxon>Bacteria</taxon>
        <taxon>Pseudomonadati</taxon>
        <taxon>Pseudomonadota</taxon>
        <taxon>Alphaproteobacteria</taxon>
        <taxon>Sphingomonadales</taxon>
        <taxon>Sphingomonadaceae</taxon>
        <taxon>Stakelama</taxon>
    </lineage>
</organism>
<dbReference type="NCBIfam" id="TIGR01256">
    <property type="entry name" value="modA"/>
    <property type="match status" value="1"/>
</dbReference>
<dbReference type="InterPro" id="IPR005950">
    <property type="entry name" value="ModA"/>
</dbReference>
<evidence type="ECO:0000256" key="4">
    <source>
        <dbReference type="SAM" id="SignalP"/>
    </source>
</evidence>